<dbReference type="PANTHER" id="PTHR36455:SF1">
    <property type="entry name" value="BLR8292 PROTEIN"/>
    <property type="match status" value="1"/>
</dbReference>
<keyword evidence="2" id="KW-1185">Reference proteome</keyword>
<dbReference type="EMBL" id="RRCO01000006">
    <property type="protein sequence ID" value="RRJ24670.1"/>
    <property type="molecule type" value="Genomic_DNA"/>
</dbReference>
<gene>
    <name evidence="1" type="ORF">EHV10_12050</name>
</gene>
<dbReference type="Pfam" id="PF05717">
    <property type="entry name" value="TnpB_IS66"/>
    <property type="match status" value="1"/>
</dbReference>
<dbReference type="NCBIfam" id="NF033819">
    <property type="entry name" value="IS66_TnpB"/>
    <property type="match status" value="1"/>
</dbReference>
<proteinExistence type="predicted"/>
<dbReference type="OrthoDB" id="4956084at2"/>
<evidence type="ECO:0000313" key="1">
    <source>
        <dbReference type="EMBL" id="RRJ24670.1"/>
    </source>
</evidence>
<dbReference type="AlphaFoldDB" id="A0A3P3QWD4"/>
<accession>A0A3P3QWD4</accession>
<comment type="caution">
    <text evidence="1">The sequence shown here is derived from an EMBL/GenBank/DDBJ whole genome shotgun (WGS) entry which is preliminary data.</text>
</comment>
<name>A0A3P3QWD4_9FIRM</name>
<dbReference type="Proteomes" id="UP000272490">
    <property type="component" value="Unassembled WGS sequence"/>
</dbReference>
<protein>
    <recommendedName>
        <fullName evidence="3">Transposase</fullName>
    </recommendedName>
</protein>
<dbReference type="PANTHER" id="PTHR36455">
    <property type="match status" value="1"/>
</dbReference>
<reference evidence="1 2" key="1">
    <citation type="submission" date="2018-11" db="EMBL/GenBank/DDBJ databases">
        <title>Genome sequencing of Lachnoanaerobaculum sp. KCOM 2030 (= ChDC B114).</title>
        <authorList>
            <person name="Kook J.-K."/>
            <person name="Park S.-N."/>
            <person name="Lim Y.K."/>
        </authorList>
    </citation>
    <scope>NUCLEOTIDE SEQUENCE [LARGE SCALE GENOMIC DNA]</scope>
    <source>
        <strain evidence="1 2">KCOM 2030</strain>
    </source>
</reference>
<evidence type="ECO:0008006" key="3">
    <source>
        <dbReference type="Google" id="ProtNLM"/>
    </source>
</evidence>
<organism evidence="1 2">
    <name type="scientific">Lachnoanaerobaculum gingivalis</name>
    <dbReference type="NCBI Taxonomy" id="2490855"/>
    <lineage>
        <taxon>Bacteria</taxon>
        <taxon>Bacillati</taxon>
        <taxon>Bacillota</taxon>
        <taxon>Clostridia</taxon>
        <taxon>Lachnospirales</taxon>
        <taxon>Lachnospiraceae</taxon>
        <taxon>Lachnoanaerobaculum</taxon>
    </lineage>
</organism>
<dbReference type="InterPro" id="IPR008878">
    <property type="entry name" value="Transposase_IS66_Orf2"/>
</dbReference>
<evidence type="ECO:0000313" key="2">
    <source>
        <dbReference type="Proteomes" id="UP000272490"/>
    </source>
</evidence>
<sequence>MCLSNFNLDSRDKVIFAFCNNARDGVKLLVWEDNGFWIHFKRIEKGHVVYPSQSDTEITMDLLIDDLKNIIMAPGIKQKIKRSKVFKKC</sequence>